<organism evidence="2 3">
    <name type="scientific">Tolypocladium ophioglossoides (strain CBS 100239)</name>
    <name type="common">Snaketongue truffleclub</name>
    <name type="synonym">Elaphocordyceps ophioglossoides</name>
    <dbReference type="NCBI Taxonomy" id="1163406"/>
    <lineage>
        <taxon>Eukaryota</taxon>
        <taxon>Fungi</taxon>
        <taxon>Dikarya</taxon>
        <taxon>Ascomycota</taxon>
        <taxon>Pezizomycotina</taxon>
        <taxon>Sordariomycetes</taxon>
        <taxon>Hypocreomycetidae</taxon>
        <taxon>Hypocreales</taxon>
        <taxon>Ophiocordycipitaceae</taxon>
        <taxon>Tolypocladium</taxon>
    </lineage>
</organism>
<proteinExistence type="predicted"/>
<comment type="caution">
    <text evidence="2">The sequence shown here is derived from an EMBL/GenBank/DDBJ whole genome shotgun (WGS) entry which is preliminary data.</text>
</comment>
<dbReference type="AlphaFoldDB" id="A0A0L0N2K2"/>
<protein>
    <submittedName>
        <fullName evidence="2">Uncharacterized protein</fullName>
    </submittedName>
</protein>
<sequence length="181" mass="19365">MTSSGHVTMPEVKPPMAPAMALNCESEARTAHFCNGVKDPGWCIGVESAASRRYEAVASSGDEGTRLGSGDSSRDIPSSARRGWFSDQRISLVVGSCPVSRGQADVRPASKPVSSSAPDPWHRRSTASLILKRPRALERLCVGAVFAPRGSRPSIRCRERGLAWRTLRGTQRSHAAVSVPA</sequence>
<dbReference type="Proteomes" id="UP000036947">
    <property type="component" value="Unassembled WGS sequence"/>
</dbReference>
<name>A0A0L0N2K2_TOLOC</name>
<accession>A0A0L0N2K2</accession>
<evidence type="ECO:0000313" key="3">
    <source>
        <dbReference type="Proteomes" id="UP000036947"/>
    </source>
</evidence>
<gene>
    <name evidence="2" type="ORF">TOPH_06952</name>
</gene>
<evidence type="ECO:0000256" key="1">
    <source>
        <dbReference type="SAM" id="MobiDB-lite"/>
    </source>
</evidence>
<evidence type="ECO:0000313" key="2">
    <source>
        <dbReference type="EMBL" id="KND88363.1"/>
    </source>
</evidence>
<keyword evidence="3" id="KW-1185">Reference proteome</keyword>
<dbReference type="EMBL" id="LFRF01000026">
    <property type="protein sequence ID" value="KND88363.1"/>
    <property type="molecule type" value="Genomic_DNA"/>
</dbReference>
<feature type="region of interest" description="Disordered" evidence="1">
    <location>
        <begin position="101"/>
        <end position="121"/>
    </location>
</feature>
<reference evidence="2 3" key="1">
    <citation type="journal article" date="2015" name="BMC Genomics">
        <title>The genome of the truffle-parasite Tolypocladium ophioglossoides and the evolution of antifungal peptaibiotics.</title>
        <authorList>
            <person name="Quandt C.A."/>
            <person name="Bushley K.E."/>
            <person name="Spatafora J.W."/>
        </authorList>
    </citation>
    <scope>NUCLEOTIDE SEQUENCE [LARGE SCALE GENOMIC DNA]</scope>
    <source>
        <strain evidence="2 3">CBS 100239</strain>
    </source>
</reference>
<feature type="region of interest" description="Disordered" evidence="1">
    <location>
        <begin position="57"/>
        <end position="80"/>
    </location>
</feature>